<name>L8GJT3_ACACF</name>
<gene>
    <name evidence="1" type="ORF">ACA1_324930</name>
</gene>
<reference evidence="1 2" key="1">
    <citation type="journal article" date="2013" name="Genome Biol.">
        <title>Genome of Acanthamoeba castellanii highlights extensive lateral gene transfer and early evolution of tyrosine kinase signaling.</title>
        <authorList>
            <person name="Clarke M."/>
            <person name="Lohan A.J."/>
            <person name="Liu B."/>
            <person name="Lagkouvardos I."/>
            <person name="Roy S."/>
            <person name="Zafar N."/>
            <person name="Bertelli C."/>
            <person name="Schilde C."/>
            <person name="Kianianmomeni A."/>
            <person name="Burglin T.R."/>
            <person name="Frech C."/>
            <person name="Turcotte B."/>
            <person name="Kopec K.O."/>
            <person name="Synnott J.M."/>
            <person name="Choo C."/>
            <person name="Paponov I."/>
            <person name="Finkler A."/>
            <person name="Soon Heng Tan C."/>
            <person name="Hutchins A.P."/>
            <person name="Weinmeier T."/>
            <person name="Rattei T."/>
            <person name="Chu J.S."/>
            <person name="Gimenez G."/>
            <person name="Irimia M."/>
            <person name="Rigden D.J."/>
            <person name="Fitzpatrick D.A."/>
            <person name="Lorenzo-Morales J."/>
            <person name="Bateman A."/>
            <person name="Chiu C.H."/>
            <person name="Tang P."/>
            <person name="Hegemann P."/>
            <person name="Fromm H."/>
            <person name="Raoult D."/>
            <person name="Greub G."/>
            <person name="Miranda-Saavedra D."/>
            <person name="Chen N."/>
            <person name="Nash P."/>
            <person name="Ginger M.L."/>
            <person name="Horn M."/>
            <person name="Schaap P."/>
            <person name="Caler L."/>
            <person name="Loftus B."/>
        </authorList>
    </citation>
    <scope>NUCLEOTIDE SEQUENCE [LARGE SCALE GENOMIC DNA]</scope>
    <source>
        <strain evidence="1 2">Neff</strain>
    </source>
</reference>
<organism evidence="1 2">
    <name type="scientific">Acanthamoeba castellanii (strain ATCC 30010 / Neff)</name>
    <dbReference type="NCBI Taxonomy" id="1257118"/>
    <lineage>
        <taxon>Eukaryota</taxon>
        <taxon>Amoebozoa</taxon>
        <taxon>Discosea</taxon>
        <taxon>Longamoebia</taxon>
        <taxon>Centramoebida</taxon>
        <taxon>Acanthamoebidae</taxon>
        <taxon>Acanthamoeba</taxon>
    </lineage>
</organism>
<evidence type="ECO:0000313" key="2">
    <source>
        <dbReference type="Proteomes" id="UP000011083"/>
    </source>
</evidence>
<dbReference type="RefSeq" id="XP_004334459.1">
    <property type="nucleotide sequence ID" value="XM_004334411.1"/>
</dbReference>
<proteinExistence type="predicted"/>
<keyword evidence="2" id="KW-1185">Reference proteome</keyword>
<sequence>MCGTVGAGKTTYATKLKRFVEEEKSGRCLVRVKADIESWLAQGQRQDPGQLHVLVVDSCGEKRHQDVFGVNVSQWTQVRVFPNWNCGLEHKERLEGYLAWSLRNVLQRAKCSPGCGYWLNPRDGLDGLGLCVKVHRAKARAHFGNKKCPDLFAGGGGPLPATIEGAIALLQPAADSYAATLEKEDEPDFGQLFVE</sequence>
<dbReference type="GeneID" id="14912941"/>
<dbReference type="VEuPathDB" id="AmoebaDB:ACA1_324930"/>
<dbReference type="AlphaFoldDB" id="L8GJT3"/>
<dbReference type="EMBL" id="KB008116">
    <property type="protein sequence ID" value="ELR12446.1"/>
    <property type="molecule type" value="Genomic_DNA"/>
</dbReference>
<protein>
    <submittedName>
        <fullName evidence="1">Uncharacterized protein</fullName>
    </submittedName>
</protein>
<evidence type="ECO:0000313" key="1">
    <source>
        <dbReference type="EMBL" id="ELR12446.1"/>
    </source>
</evidence>
<dbReference type="Proteomes" id="UP000011083">
    <property type="component" value="Unassembled WGS sequence"/>
</dbReference>
<accession>L8GJT3</accession>
<dbReference type="KEGG" id="acan:ACA1_324930"/>